<protein>
    <submittedName>
        <fullName evidence="6">Disulfide bond formation protein B</fullName>
    </submittedName>
</protein>
<evidence type="ECO:0000256" key="5">
    <source>
        <dbReference type="SAM" id="Phobius"/>
    </source>
</evidence>
<dbReference type="Pfam" id="PF02600">
    <property type="entry name" value="DsbB"/>
    <property type="match status" value="1"/>
</dbReference>
<dbReference type="Gene3D" id="1.20.1550.10">
    <property type="entry name" value="DsbB-like"/>
    <property type="match status" value="1"/>
</dbReference>
<keyword evidence="3 5" id="KW-1133">Transmembrane helix</keyword>
<dbReference type="Proteomes" id="UP000215405">
    <property type="component" value="Unassembled WGS sequence"/>
</dbReference>
<sequence>MITNRNLALLIGFGMALAVGTALGFQHIGGYIPCMLCLEQRTAYYAGVPFMIGTAIAASHGTRPRLVKALFGIGVLLMIWTMGLGIYHAGVEWAWWTGPDDCAGASSTVSEAGSLLDSLSQRPPSCGQAAGRFLGISFAGWNVLAAAMLALLCLYGALRRQPDAKA</sequence>
<accession>A0A231V537</accession>
<evidence type="ECO:0000313" key="7">
    <source>
        <dbReference type="Proteomes" id="UP000215405"/>
    </source>
</evidence>
<organism evidence="6 7">
    <name type="scientific">Notoacmeibacter marinus</name>
    <dbReference type="NCBI Taxonomy" id="1876515"/>
    <lineage>
        <taxon>Bacteria</taxon>
        <taxon>Pseudomonadati</taxon>
        <taxon>Pseudomonadota</taxon>
        <taxon>Alphaproteobacteria</taxon>
        <taxon>Hyphomicrobiales</taxon>
        <taxon>Notoacmeibacteraceae</taxon>
        <taxon>Notoacmeibacter</taxon>
    </lineage>
</organism>
<feature type="transmembrane region" description="Helical" evidence="5">
    <location>
        <begin position="43"/>
        <end position="62"/>
    </location>
</feature>
<evidence type="ECO:0000256" key="4">
    <source>
        <dbReference type="ARBA" id="ARBA00023136"/>
    </source>
</evidence>
<proteinExistence type="predicted"/>
<feature type="transmembrane region" description="Helical" evidence="5">
    <location>
        <begin position="69"/>
        <end position="89"/>
    </location>
</feature>
<dbReference type="SUPFAM" id="SSF158442">
    <property type="entry name" value="DsbB-like"/>
    <property type="match status" value="1"/>
</dbReference>
<dbReference type="RefSeq" id="WP_094076657.1">
    <property type="nucleotide sequence ID" value="NZ_NBYO01000001.1"/>
</dbReference>
<evidence type="ECO:0000256" key="3">
    <source>
        <dbReference type="ARBA" id="ARBA00022989"/>
    </source>
</evidence>
<name>A0A231V537_9HYPH</name>
<reference evidence="7" key="1">
    <citation type="journal article" date="2017" name="Int. J. Syst. Evol. Microbiol.">
        <title>Notoacmeibacter marinus gen. nov., sp. nov., isolated from the gut of a limpet and proposal of Notoacmeibacteraceae fam. nov. in the order Rhizobiales of the class Alphaproteobacteria.</title>
        <authorList>
            <person name="Huang Z."/>
            <person name="Guo F."/>
            <person name="Lai Q."/>
        </authorList>
    </citation>
    <scope>NUCLEOTIDE SEQUENCE [LARGE SCALE GENOMIC DNA]</scope>
    <source>
        <strain evidence="7">XMTR2A4</strain>
    </source>
</reference>
<dbReference type="AlphaFoldDB" id="A0A231V537"/>
<dbReference type="InterPro" id="IPR024199">
    <property type="entry name" value="Uncharacterised_DsbB"/>
</dbReference>
<dbReference type="PIRSF" id="PIRSF033913">
    <property type="entry name" value="S-S_format_DsbB"/>
    <property type="match status" value="1"/>
</dbReference>
<keyword evidence="2 5" id="KW-0812">Transmembrane</keyword>
<dbReference type="InterPro" id="IPR003752">
    <property type="entry name" value="DiS_bond_form_DsbB/BdbC"/>
</dbReference>
<evidence type="ECO:0000313" key="6">
    <source>
        <dbReference type="EMBL" id="OXT02706.1"/>
    </source>
</evidence>
<dbReference type="GO" id="GO:0016020">
    <property type="term" value="C:membrane"/>
    <property type="evidence" value="ECO:0007669"/>
    <property type="project" value="UniProtKB-SubCell"/>
</dbReference>
<keyword evidence="7" id="KW-1185">Reference proteome</keyword>
<feature type="transmembrane region" description="Helical" evidence="5">
    <location>
        <begin position="138"/>
        <end position="158"/>
    </location>
</feature>
<dbReference type="EMBL" id="NBYO01000001">
    <property type="protein sequence ID" value="OXT02706.1"/>
    <property type="molecule type" value="Genomic_DNA"/>
</dbReference>
<comment type="subcellular location">
    <subcellularLocation>
        <location evidence="1">Membrane</location>
        <topology evidence="1">Multi-pass membrane protein</topology>
    </subcellularLocation>
</comment>
<comment type="caution">
    <text evidence="6">The sequence shown here is derived from an EMBL/GenBank/DDBJ whole genome shotgun (WGS) entry which is preliminary data.</text>
</comment>
<evidence type="ECO:0000256" key="2">
    <source>
        <dbReference type="ARBA" id="ARBA00022692"/>
    </source>
</evidence>
<gene>
    <name evidence="6" type="ORF">B7H23_07430</name>
</gene>
<keyword evidence="4 5" id="KW-0472">Membrane</keyword>
<dbReference type="InterPro" id="IPR023380">
    <property type="entry name" value="DsbB-like_sf"/>
</dbReference>
<dbReference type="GO" id="GO:0006457">
    <property type="term" value="P:protein folding"/>
    <property type="evidence" value="ECO:0007669"/>
    <property type="project" value="InterPro"/>
</dbReference>
<evidence type="ECO:0000256" key="1">
    <source>
        <dbReference type="ARBA" id="ARBA00004141"/>
    </source>
</evidence>
<dbReference type="GO" id="GO:0015035">
    <property type="term" value="F:protein-disulfide reductase activity"/>
    <property type="evidence" value="ECO:0007669"/>
    <property type="project" value="InterPro"/>
</dbReference>